<dbReference type="PANTHER" id="PTHR21481:SF0">
    <property type="entry name" value="PROTEIN CLEC16A"/>
    <property type="match status" value="1"/>
</dbReference>
<accession>A0A4S4D2Y9</accession>
<proteinExistence type="predicted"/>
<dbReference type="AlphaFoldDB" id="A0A4S4D2Y9"/>
<protein>
    <recommendedName>
        <fullName evidence="2">FPL domain-containing protein</fullName>
    </recommendedName>
</protein>
<dbReference type="EMBL" id="SDRB02012869">
    <property type="protein sequence ID" value="THF96487.1"/>
    <property type="molecule type" value="Genomic_DNA"/>
</dbReference>
<dbReference type="PANTHER" id="PTHR21481">
    <property type="entry name" value="PROTEIN CLEC16A"/>
    <property type="match status" value="1"/>
</dbReference>
<dbReference type="GO" id="GO:1901096">
    <property type="term" value="P:regulation of autophagosome maturation"/>
    <property type="evidence" value="ECO:0007669"/>
    <property type="project" value="TreeGrafter"/>
</dbReference>
<keyword evidence="1" id="KW-0072">Autophagy</keyword>
<dbReference type="GO" id="GO:0016197">
    <property type="term" value="P:endosomal transport"/>
    <property type="evidence" value="ECO:0007669"/>
    <property type="project" value="TreeGrafter"/>
</dbReference>
<dbReference type="InterPro" id="IPR019155">
    <property type="entry name" value="CLEC16A/TT9_N"/>
</dbReference>
<dbReference type="GO" id="GO:0007034">
    <property type="term" value="P:vacuolar transport"/>
    <property type="evidence" value="ECO:0007669"/>
    <property type="project" value="TreeGrafter"/>
</dbReference>
<dbReference type="Proteomes" id="UP000306102">
    <property type="component" value="Unassembled WGS sequence"/>
</dbReference>
<comment type="caution">
    <text evidence="3">The sequence shown here is derived from an EMBL/GenBank/DDBJ whole genome shotgun (WGS) entry which is preliminary data.</text>
</comment>
<dbReference type="InterPro" id="IPR039272">
    <property type="entry name" value="CLEC16A/TT9"/>
</dbReference>
<dbReference type="GO" id="GO:0005794">
    <property type="term" value="C:Golgi apparatus"/>
    <property type="evidence" value="ECO:0007669"/>
    <property type="project" value="TreeGrafter"/>
</dbReference>
<evidence type="ECO:0000259" key="2">
    <source>
        <dbReference type="Pfam" id="PF09758"/>
    </source>
</evidence>
<dbReference type="GO" id="GO:0005770">
    <property type="term" value="C:late endosome"/>
    <property type="evidence" value="ECO:0007669"/>
    <property type="project" value="TreeGrafter"/>
</dbReference>
<reference evidence="3 4" key="1">
    <citation type="journal article" date="2018" name="Proc. Natl. Acad. Sci. U.S.A.">
        <title>Draft genome sequence of Camellia sinensis var. sinensis provides insights into the evolution of the tea genome and tea quality.</title>
        <authorList>
            <person name="Wei C."/>
            <person name="Yang H."/>
            <person name="Wang S."/>
            <person name="Zhao J."/>
            <person name="Liu C."/>
            <person name="Gao L."/>
            <person name="Xia E."/>
            <person name="Lu Y."/>
            <person name="Tai Y."/>
            <person name="She G."/>
            <person name="Sun J."/>
            <person name="Cao H."/>
            <person name="Tong W."/>
            <person name="Gao Q."/>
            <person name="Li Y."/>
            <person name="Deng W."/>
            <person name="Jiang X."/>
            <person name="Wang W."/>
            <person name="Chen Q."/>
            <person name="Zhang S."/>
            <person name="Li H."/>
            <person name="Wu J."/>
            <person name="Wang P."/>
            <person name="Li P."/>
            <person name="Shi C."/>
            <person name="Zheng F."/>
            <person name="Jian J."/>
            <person name="Huang B."/>
            <person name="Shan D."/>
            <person name="Shi M."/>
            <person name="Fang C."/>
            <person name="Yue Y."/>
            <person name="Li F."/>
            <person name="Li D."/>
            <person name="Wei S."/>
            <person name="Han B."/>
            <person name="Jiang C."/>
            <person name="Yin Y."/>
            <person name="Xia T."/>
            <person name="Zhang Z."/>
            <person name="Bennetzen J.L."/>
            <person name="Zhao S."/>
            <person name="Wan X."/>
        </authorList>
    </citation>
    <scope>NUCLEOTIDE SEQUENCE [LARGE SCALE GENOMIC DNA]</scope>
    <source>
        <strain evidence="4">cv. Shuchazao</strain>
        <tissue evidence="3">Leaf</tissue>
    </source>
</reference>
<organism evidence="3 4">
    <name type="scientific">Camellia sinensis var. sinensis</name>
    <name type="common">China tea</name>
    <dbReference type="NCBI Taxonomy" id="542762"/>
    <lineage>
        <taxon>Eukaryota</taxon>
        <taxon>Viridiplantae</taxon>
        <taxon>Streptophyta</taxon>
        <taxon>Embryophyta</taxon>
        <taxon>Tracheophyta</taxon>
        <taxon>Spermatophyta</taxon>
        <taxon>Magnoliopsida</taxon>
        <taxon>eudicotyledons</taxon>
        <taxon>Gunneridae</taxon>
        <taxon>Pentapetalae</taxon>
        <taxon>asterids</taxon>
        <taxon>Ericales</taxon>
        <taxon>Theaceae</taxon>
        <taxon>Camellia</taxon>
    </lineage>
</organism>
<feature type="domain" description="FPL" evidence="2">
    <location>
        <begin position="55"/>
        <end position="127"/>
    </location>
</feature>
<evidence type="ECO:0000313" key="4">
    <source>
        <dbReference type="Proteomes" id="UP000306102"/>
    </source>
</evidence>
<dbReference type="STRING" id="542762.A0A4S4D2Y9"/>
<dbReference type="Pfam" id="PF09758">
    <property type="entry name" value="FPL"/>
    <property type="match status" value="1"/>
</dbReference>
<name>A0A4S4D2Y9_CAMSN</name>
<evidence type="ECO:0000313" key="3">
    <source>
        <dbReference type="EMBL" id="THF96487.1"/>
    </source>
</evidence>
<evidence type="ECO:0000256" key="1">
    <source>
        <dbReference type="ARBA" id="ARBA00023006"/>
    </source>
</evidence>
<keyword evidence="4" id="KW-1185">Reference proteome</keyword>
<sequence length="158" mass="18432">MWEASMEGRGYSSGGLGLLEEVRENKRKMRGKSFVALKGRRRLGARRKELVVDLLQSLVEIVTYGDRHDPMIFEYTFLLYNLCFMEYQVLGEFVRVLKISKNSRIEAPLLQYLSIMIQNMDTEHAILSVYIVWAVNKYRIQEGKKEKKIDIGITPRIP</sequence>
<dbReference type="GO" id="GO:0006914">
    <property type="term" value="P:autophagy"/>
    <property type="evidence" value="ECO:0007669"/>
    <property type="project" value="UniProtKB-KW"/>
</dbReference>
<gene>
    <name evidence="3" type="ORF">TEA_010489</name>
</gene>